<evidence type="ECO:0000259" key="3">
    <source>
        <dbReference type="Pfam" id="PF00144"/>
    </source>
</evidence>
<evidence type="ECO:0000256" key="1">
    <source>
        <dbReference type="ARBA" id="ARBA00009009"/>
    </source>
</evidence>
<evidence type="ECO:0000256" key="2">
    <source>
        <dbReference type="ARBA" id="ARBA00022801"/>
    </source>
</evidence>
<organism evidence="4 5">
    <name type="scientific">Triangularia setosa</name>
    <dbReference type="NCBI Taxonomy" id="2587417"/>
    <lineage>
        <taxon>Eukaryota</taxon>
        <taxon>Fungi</taxon>
        <taxon>Dikarya</taxon>
        <taxon>Ascomycota</taxon>
        <taxon>Pezizomycotina</taxon>
        <taxon>Sordariomycetes</taxon>
        <taxon>Sordariomycetidae</taxon>
        <taxon>Sordariales</taxon>
        <taxon>Podosporaceae</taxon>
        <taxon>Triangularia</taxon>
    </lineage>
</organism>
<reference evidence="4" key="2">
    <citation type="submission" date="2023-05" db="EMBL/GenBank/DDBJ databases">
        <authorList>
            <consortium name="Lawrence Berkeley National Laboratory"/>
            <person name="Steindorff A."/>
            <person name="Hensen N."/>
            <person name="Bonometti L."/>
            <person name="Westerberg I."/>
            <person name="Brannstrom I.O."/>
            <person name="Guillou S."/>
            <person name="Cros-Aarteil S."/>
            <person name="Calhoun S."/>
            <person name="Haridas S."/>
            <person name="Kuo A."/>
            <person name="Mondo S."/>
            <person name="Pangilinan J."/>
            <person name="Riley R."/>
            <person name="Labutti K."/>
            <person name="Andreopoulos B."/>
            <person name="Lipzen A."/>
            <person name="Chen C."/>
            <person name="Yanf M."/>
            <person name="Daum C."/>
            <person name="Ng V."/>
            <person name="Clum A."/>
            <person name="Ohm R."/>
            <person name="Martin F."/>
            <person name="Silar P."/>
            <person name="Natvig D."/>
            <person name="Lalanne C."/>
            <person name="Gautier V."/>
            <person name="Ament-Velasquez S.L."/>
            <person name="Kruys A."/>
            <person name="Hutchinson M.I."/>
            <person name="Powell A.J."/>
            <person name="Barry K."/>
            <person name="Miller A.N."/>
            <person name="Grigoriev I.V."/>
            <person name="Debuchy R."/>
            <person name="Gladieux P."/>
            <person name="Thoren M.H."/>
            <person name="Johannesson H."/>
        </authorList>
    </citation>
    <scope>NUCLEOTIDE SEQUENCE</scope>
    <source>
        <strain evidence="4">CBS 892.96</strain>
    </source>
</reference>
<dbReference type="InterPro" id="IPR012338">
    <property type="entry name" value="Beta-lactam/transpept-like"/>
</dbReference>
<dbReference type="Gene3D" id="3.40.710.10">
    <property type="entry name" value="DD-peptidase/beta-lactamase superfamily"/>
    <property type="match status" value="1"/>
</dbReference>
<comment type="similarity">
    <text evidence="1">Belongs to the class-A beta-lactamase family.</text>
</comment>
<dbReference type="SUPFAM" id="SSF56601">
    <property type="entry name" value="beta-lactamase/transpeptidase-like"/>
    <property type="match status" value="1"/>
</dbReference>
<dbReference type="Proteomes" id="UP001302321">
    <property type="component" value="Unassembled WGS sequence"/>
</dbReference>
<evidence type="ECO:0000313" key="5">
    <source>
        <dbReference type="Proteomes" id="UP001302321"/>
    </source>
</evidence>
<dbReference type="Pfam" id="PF00144">
    <property type="entry name" value="Beta-lactamase"/>
    <property type="match status" value="1"/>
</dbReference>
<sequence length="411" mass="45249">MAIETIELAFQTAISASKINGVIICATNTTNTFTYTHTAGARTLPSGKSLPHQLTDILYLASATKLITTIAALQAIDSGHHHRLSLDSPQTVSNFAPELLNKPILFPDGETLSPSTNLITLRHLLSHTSGLAYHFLLPYLSSWRDKHELPLQPSHRRPVEKAFAYPLIFNPGTSWSYGPSLDWVGRILERATDITLGQHVQERICKPLGILPSDAQFYPVKGEDARKRMVDLNPADPEGLGLAVVGGTMDMNRRSEGDFGGHGLFMTAEGYIKVLQSLLANDGKLLKRETVEEMFSDQIAPEAEENAKAVFDGPTGVFYRVGTEGMKVGHGLGGLLTLEGIDGWYGEKTLTWGGGLSFAWFIDRTNGLCGLCAIQPSMPVDMQILVDLKNTFRHDIYRKYEAWNKDGQRKL</sequence>
<proteinExistence type="inferred from homology"/>
<reference evidence="4" key="1">
    <citation type="journal article" date="2023" name="Mol. Phylogenet. Evol.">
        <title>Genome-scale phylogeny and comparative genomics of the fungal order Sordariales.</title>
        <authorList>
            <person name="Hensen N."/>
            <person name="Bonometti L."/>
            <person name="Westerberg I."/>
            <person name="Brannstrom I.O."/>
            <person name="Guillou S."/>
            <person name="Cros-Aarteil S."/>
            <person name="Calhoun S."/>
            <person name="Haridas S."/>
            <person name="Kuo A."/>
            <person name="Mondo S."/>
            <person name="Pangilinan J."/>
            <person name="Riley R."/>
            <person name="LaButti K."/>
            <person name="Andreopoulos B."/>
            <person name="Lipzen A."/>
            <person name="Chen C."/>
            <person name="Yan M."/>
            <person name="Daum C."/>
            <person name="Ng V."/>
            <person name="Clum A."/>
            <person name="Steindorff A."/>
            <person name="Ohm R.A."/>
            <person name="Martin F."/>
            <person name="Silar P."/>
            <person name="Natvig D.O."/>
            <person name="Lalanne C."/>
            <person name="Gautier V."/>
            <person name="Ament-Velasquez S.L."/>
            <person name="Kruys A."/>
            <person name="Hutchinson M.I."/>
            <person name="Powell A.J."/>
            <person name="Barry K."/>
            <person name="Miller A.N."/>
            <person name="Grigoriev I.V."/>
            <person name="Debuchy R."/>
            <person name="Gladieux P."/>
            <person name="Hiltunen Thoren M."/>
            <person name="Johannesson H."/>
        </authorList>
    </citation>
    <scope>NUCLEOTIDE SEQUENCE</scope>
    <source>
        <strain evidence="4">CBS 892.96</strain>
    </source>
</reference>
<comment type="caution">
    <text evidence="4">The sequence shown here is derived from an EMBL/GenBank/DDBJ whole genome shotgun (WGS) entry which is preliminary data.</text>
</comment>
<gene>
    <name evidence="4" type="ORF">QBC36DRAFT_332741</name>
</gene>
<keyword evidence="5" id="KW-1185">Reference proteome</keyword>
<protein>
    <submittedName>
        <fullName evidence="4">Transesterase</fullName>
    </submittedName>
</protein>
<dbReference type="AlphaFoldDB" id="A0AAN6W5R3"/>
<evidence type="ECO:0000313" key="4">
    <source>
        <dbReference type="EMBL" id="KAK4174856.1"/>
    </source>
</evidence>
<accession>A0AAN6W5R3</accession>
<name>A0AAN6W5R3_9PEZI</name>
<dbReference type="GO" id="GO:0016787">
    <property type="term" value="F:hydrolase activity"/>
    <property type="evidence" value="ECO:0007669"/>
    <property type="project" value="UniProtKB-KW"/>
</dbReference>
<feature type="domain" description="Beta-lactamase-related" evidence="3">
    <location>
        <begin position="40"/>
        <end position="369"/>
    </location>
</feature>
<dbReference type="PANTHER" id="PTHR43283">
    <property type="entry name" value="BETA-LACTAMASE-RELATED"/>
    <property type="match status" value="1"/>
</dbReference>
<dbReference type="PANTHER" id="PTHR43283:SF17">
    <property type="entry name" value="(LOVD), PUTATIVE (AFU_ORTHOLOGUE AFUA_5G00920)-RELATED"/>
    <property type="match status" value="1"/>
</dbReference>
<dbReference type="InterPro" id="IPR001466">
    <property type="entry name" value="Beta-lactam-related"/>
</dbReference>
<dbReference type="InterPro" id="IPR050789">
    <property type="entry name" value="Diverse_Enzym_Activities"/>
</dbReference>
<dbReference type="EMBL" id="MU866260">
    <property type="protein sequence ID" value="KAK4174856.1"/>
    <property type="molecule type" value="Genomic_DNA"/>
</dbReference>
<keyword evidence="2" id="KW-0378">Hydrolase</keyword>